<comment type="caution">
    <text evidence="2">The sequence shown here is derived from an EMBL/GenBank/DDBJ whole genome shotgun (WGS) entry which is preliminary data.</text>
</comment>
<dbReference type="EMBL" id="LAZR01031607">
    <property type="protein sequence ID" value="KKL53271.1"/>
    <property type="molecule type" value="Genomic_DNA"/>
</dbReference>
<sequence length="117" mass="12935">WGDVGNHGASLSGESPRKQSQVKEKHMRLVAAYGSYKGTGTLILDTEEEVLINVMNRRLTAIPVPTGTEIVGFAAAKGALKMEIQLLVSLSDGSVMRGYGMFKKPWKQTRPWRRYLA</sequence>
<protein>
    <submittedName>
        <fullName evidence="2">Uncharacterized protein</fullName>
    </submittedName>
</protein>
<gene>
    <name evidence="2" type="ORF">LCGC14_2277140</name>
</gene>
<reference evidence="2" key="1">
    <citation type="journal article" date="2015" name="Nature">
        <title>Complex archaea that bridge the gap between prokaryotes and eukaryotes.</title>
        <authorList>
            <person name="Spang A."/>
            <person name="Saw J.H."/>
            <person name="Jorgensen S.L."/>
            <person name="Zaremba-Niedzwiedzka K."/>
            <person name="Martijn J."/>
            <person name="Lind A.E."/>
            <person name="van Eijk R."/>
            <person name="Schleper C."/>
            <person name="Guy L."/>
            <person name="Ettema T.J."/>
        </authorList>
    </citation>
    <scope>NUCLEOTIDE SEQUENCE</scope>
</reference>
<evidence type="ECO:0000256" key="1">
    <source>
        <dbReference type="SAM" id="MobiDB-lite"/>
    </source>
</evidence>
<evidence type="ECO:0000313" key="2">
    <source>
        <dbReference type="EMBL" id="KKL53271.1"/>
    </source>
</evidence>
<organism evidence="2">
    <name type="scientific">marine sediment metagenome</name>
    <dbReference type="NCBI Taxonomy" id="412755"/>
    <lineage>
        <taxon>unclassified sequences</taxon>
        <taxon>metagenomes</taxon>
        <taxon>ecological metagenomes</taxon>
    </lineage>
</organism>
<dbReference type="AlphaFoldDB" id="A0A0F9DHJ3"/>
<name>A0A0F9DHJ3_9ZZZZ</name>
<feature type="region of interest" description="Disordered" evidence="1">
    <location>
        <begin position="1"/>
        <end position="23"/>
    </location>
</feature>
<proteinExistence type="predicted"/>
<accession>A0A0F9DHJ3</accession>
<feature type="non-terminal residue" evidence="2">
    <location>
        <position position="1"/>
    </location>
</feature>